<evidence type="ECO:0000313" key="1">
    <source>
        <dbReference type="EMBL" id="SVC13584.1"/>
    </source>
</evidence>
<sequence length="54" mass="5890">MGGNPAQIYDECYSVKATPDGLGFLDSDTAGEMGEENIGFLKLTSPKKEKRKNH</sequence>
<gene>
    <name evidence="1" type="ORF">METZ01_LOCUS266438</name>
</gene>
<reference evidence="1" key="1">
    <citation type="submission" date="2018-05" db="EMBL/GenBank/DDBJ databases">
        <authorList>
            <person name="Lanie J.A."/>
            <person name="Ng W.-L."/>
            <person name="Kazmierczak K.M."/>
            <person name="Andrzejewski T.M."/>
            <person name="Davidsen T.M."/>
            <person name="Wayne K.J."/>
            <person name="Tettelin H."/>
            <person name="Glass J.I."/>
            <person name="Rusch D."/>
            <person name="Podicherti R."/>
            <person name="Tsui H.-C.T."/>
            <person name="Winkler M.E."/>
        </authorList>
    </citation>
    <scope>NUCLEOTIDE SEQUENCE</scope>
</reference>
<name>A0A382JMB9_9ZZZZ</name>
<dbReference type="AlphaFoldDB" id="A0A382JMB9"/>
<accession>A0A382JMB9</accession>
<dbReference type="EMBL" id="UINC01075421">
    <property type="protein sequence ID" value="SVC13584.1"/>
    <property type="molecule type" value="Genomic_DNA"/>
</dbReference>
<protein>
    <submittedName>
        <fullName evidence="1">Uncharacterized protein</fullName>
    </submittedName>
</protein>
<proteinExistence type="predicted"/>
<organism evidence="1">
    <name type="scientific">marine metagenome</name>
    <dbReference type="NCBI Taxonomy" id="408172"/>
    <lineage>
        <taxon>unclassified sequences</taxon>
        <taxon>metagenomes</taxon>
        <taxon>ecological metagenomes</taxon>
    </lineage>
</organism>